<feature type="transmembrane region" description="Helical" evidence="1">
    <location>
        <begin position="6"/>
        <end position="29"/>
    </location>
</feature>
<name>A0ABY6HSQ9_9ARCH</name>
<proteinExistence type="predicted"/>
<feature type="transmembrane region" description="Helical" evidence="1">
    <location>
        <begin position="137"/>
        <end position="162"/>
    </location>
</feature>
<keyword evidence="1" id="KW-0812">Transmembrane</keyword>
<feature type="transmembrane region" description="Helical" evidence="1">
    <location>
        <begin position="70"/>
        <end position="92"/>
    </location>
</feature>
<keyword evidence="3" id="KW-1185">Reference proteome</keyword>
<gene>
    <name evidence="2" type="ORF">NEF87_001794</name>
</gene>
<evidence type="ECO:0000256" key="1">
    <source>
        <dbReference type="SAM" id="Phobius"/>
    </source>
</evidence>
<feature type="transmembrane region" description="Helical" evidence="1">
    <location>
        <begin position="182"/>
        <end position="204"/>
    </location>
</feature>
<organism evidence="2 3">
    <name type="scientific">Candidatus Lokiarchaeum ossiferum</name>
    <dbReference type="NCBI Taxonomy" id="2951803"/>
    <lineage>
        <taxon>Archaea</taxon>
        <taxon>Promethearchaeati</taxon>
        <taxon>Promethearchaeota</taxon>
        <taxon>Promethearchaeia</taxon>
        <taxon>Promethearchaeales</taxon>
        <taxon>Promethearchaeaceae</taxon>
        <taxon>Candidatus Lokiarchaeum</taxon>
    </lineage>
</organism>
<dbReference type="EMBL" id="CP104013">
    <property type="protein sequence ID" value="UYP45509.1"/>
    <property type="molecule type" value="Genomic_DNA"/>
</dbReference>
<reference evidence="2" key="1">
    <citation type="submission" date="2022-09" db="EMBL/GenBank/DDBJ databases">
        <title>Actin cytoskeleton and complex cell architecture in an #Asgard archaeon.</title>
        <authorList>
            <person name="Ponce Toledo R.I."/>
            <person name="Schleper C."/>
            <person name="Rodrigues Oliveira T."/>
            <person name="Wollweber F."/>
            <person name="Xu J."/>
            <person name="Rittmann S."/>
            <person name="Klingl A."/>
            <person name="Pilhofer M."/>
        </authorList>
    </citation>
    <scope>NUCLEOTIDE SEQUENCE</scope>
    <source>
        <strain evidence="2">B-35</strain>
    </source>
</reference>
<feature type="transmembrane region" description="Helical" evidence="1">
    <location>
        <begin position="210"/>
        <end position="231"/>
    </location>
</feature>
<evidence type="ECO:0000313" key="2">
    <source>
        <dbReference type="EMBL" id="UYP45509.1"/>
    </source>
</evidence>
<evidence type="ECO:0008006" key="4">
    <source>
        <dbReference type="Google" id="ProtNLM"/>
    </source>
</evidence>
<keyword evidence="1" id="KW-0472">Membrane</keyword>
<keyword evidence="1" id="KW-1133">Transmembrane helix</keyword>
<feature type="transmembrane region" description="Helical" evidence="1">
    <location>
        <begin position="104"/>
        <end position="125"/>
    </location>
</feature>
<protein>
    <recommendedName>
        <fullName evidence="4">Histidine kinase N-terminal 7TM region domain-containing protein</fullName>
    </recommendedName>
</protein>
<accession>A0ABY6HSQ9</accession>
<feature type="transmembrane region" description="Helical" evidence="1">
    <location>
        <begin position="41"/>
        <end position="64"/>
    </location>
</feature>
<sequence length="252" mass="28759">MAQSSIAIIAGCLSSVATIITIFIFTLILQKYFTRKKKNTLYLACSVLCWDLAFLAATIIYFFSEINLEMVIWCQKIVYCGVFLGIMFSFQFSQEIFFSLKKNVIYFYWIIGVIIILFTLILNSVNVAEFMDGSGYPLLTISLAFSILVVIFILPTILGIIISSLKIASRTEVGEFSLGFRIIALGQSMILLTFVADTLASIFIAQINVYALLLYLTWIFPMIAIICYYLGWIMPNWFKKWLNVQEDENKNK</sequence>
<dbReference type="Proteomes" id="UP001208689">
    <property type="component" value="Chromosome"/>
</dbReference>
<evidence type="ECO:0000313" key="3">
    <source>
        <dbReference type="Proteomes" id="UP001208689"/>
    </source>
</evidence>